<dbReference type="SMART" id="SM00388">
    <property type="entry name" value="HisKA"/>
    <property type="match status" value="1"/>
</dbReference>
<evidence type="ECO:0000256" key="12">
    <source>
        <dbReference type="ARBA" id="ARBA00023136"/>
    </source>
</evidence>
<dbReference type="InterPro" id="IPR036097">
    <property type="entry name" value="HisK_dim/P_sf"/>
</dbReference>
<dbReference type="PRINTS" id="PR00344">
    <property type="entry name" value="BCTRLSENSOR"/>
</dbReference>
<evidence type="ECO:0000313" key="16">
    <source>
        <dbReference type="Proteomes" id="UP000054858"/>
    </source>
</evidence>
<keyword evidence="5" id="KW-0997">Cell inner membrane</keyword>
<dbReference type="Pfam" id="PF02518">
    <property type="entry name" value="HATPase_c"/>
    <property type="match status" value="1"/>
</dbReference>
<evidence type="ECO:0000256" key="6">
    <source>
        <dbReference type="ARBA" id="ARBA00022553"/>
    </source>
</evidence>
<evidence type="ECO:0000259" key="14">
    <source>
        <dbReference type="PROSITE" id="PS50109"/>
    </source>
</evidence>
<keyword evidence="9 15" id="KW-0418">Kinase</keyword>
<dbReference type="EC" id="2.7.13.3" evidence="3"/>
<comment type="caution">
    <text evidence="15">The sequence shown here is derived from an EMBL/GenBank/DDBJ whole genome shotgun (WGS) entry which is preliminary data.</text>
</comment>
<dbReference type="PROSITE" id="PS50109">
    <property type="entry name" value="HIS_KIN"/>
    <property type="match status" value="1"/>
</dbReference>
<keyword evidence="7 15" id="KW-0808">Transferase</keyword>
<comment type="subcellular location">
    <subcellularLocation>
        <location evidence="2">Cell inner membrane</location>
        <topology evidence="2">Multi-pass membrane protein</topology>
    </subcellularLocation>
</comment>
<dbReference type="AlphaFoldDB" id="A0A0W0XJ26"/>
<keyword evidence="10 13" id="KW-1133">Transmembrane helix</keyword>
<evidence type="ECO:0000256" key="13">
    <source>
        <dbReference type="SAM" id="Phobius"/>
    </source>
</evidence>
<dbReference type="CDD" id="cd00082">
    <property type="entry name" value="HisKA"/>
    <property type="match status" value="1"/>
</dbReference>
<dbReference type="Proteomes" id="UP000054858">
    <property type="component" value="Unassembled WGS sequence"/>
</dbReference>
<dbReference type="PATRIC" id="fig|29423.5.peg.55"/>
<feature type="domain" description="Histidine kinase" evidence="14">
    <location>
        <begin position="220"/>
        <end position="420"/>
    </location>
</feature>
<evidence type="ECO:0000256" key="5">
    <source>
        <dbReference type="ARBA" id="ARBA00022519"/>
    </source>
</evidence>
<dbReference type="EMBL" id="LNYP01000002">
    <property type="protein sequence ID" value="KTD44540.1"/>
    <property type="molecule type" value="Genomic_DNA"/>
</dbReference>
<dbReference type="GO" id="GO:0000155">
    <property type="term" value="F:phosphorelay sensor kinase activity"/>
    <property type="evidence" value="ECO:0007669"/>
    <property type="project" value="InterPro"/>
</dbReference>
<dbReference type="SUPFAM" id="SSF55874">
    <property type="entry name" value="ATPase domain of HSP90 chaperone/DNA topoisomerase II/histidine kinase"/>
    <property type="match status" value="1"/>
</dbReference>
<reference evidence="15 16" key="1">
    <citation type="submission" date="2015-11" db="EMBL/GenBank/DDBJ databases">
        <title>Genomic analysis of 38 Legionella species identifies large and diverse effector repertoires.</title>
        <authorList>
            <person name="Burstein D."/>
            <person name="Amaro F."/>
            <person name="Zusman T."/>
            <person name="Lifshitz Z."/>
            <person name="Cohen O."/>
            <person name="Gilbert J.A."/>
            <person name="Pupko T."/>
            <person name="Shuman H.A."/>
            <person name="Segal G."/>
        </authorList>
    </citation>
    <scope>NUCLEOTIDE SEQUENCE [LARGE SCALE GENOMIC DNA]</scope>
    <source>
        <strain evidence="15 16">Oak Ridge-10</strain>
    </source>
</reference>
<keyword evidence="8 13" id="KW-0812">Transmembrane</keyword>
<evidence type="ECO:0000256" key="11">
    <source>
        <dbReference type="ARBA" id="ARBA00023012"/>
    </source>
</evidence>
<dbReference type="Gene3D" id="1.10.287.130">
    <property type="match status" value="1"/>
</dbReference>
<dbReference type="InterPro" id="IPR003661">
    <property type="entry name" value="HisK_dim/P_dom"/>
</dbReference>
<evidence type="ECO:0000256" key="4">
    <source>
        <dbReference type="ARBA" id="ARBA00022475"/>
    </source>
</evidence>
<gene>
    <name evidence="15" type="ORF">Loak_0051</name>
</gene>
<comment type="catalytic activity">
    <reaction evidence="1">
        <text>ATP + protein L-histidine = ADP + protein N-phospho-L-histidine.</text>
        <dbReference type="EC" id="2.7.13.3"/>
    </reaction>
</comment>
<name>A0A0W0XJ26_9GAMM</name>
<evidence type="ECO:0000256" key="10">
    <source>
        <dbReference type="ARBA" id="ARBA00022989"/>
    </source>
</evidence>
<protein>
    <recommendedName>
        <fullName evidence="3">histidine kinase</fullName>
        <ecNumber evidence="3">2.7.13.3</ecNumber>
    </recommendedName>
</protein>
<dbReference type="GO" id="GO:0005886">
    <property type="term" value="C:plasma membrane"/>
    <property type="evidence" value="ECO:0007669"/>
    <property type="project" value="UniProtKB-SubCell"/>
</dbReference>
<sequence length="420" mass="48332">MSRLTKTARKTYAGLMIGNLLIILAGLLLIQYIYYVNIRPVVPPATVHSILKFVYLIKSKPESQWSTIMRRNKLPWSKITLSATPVYQDNALLTLRQPIVYDLLRQDKMLKVSVFVKEGTWLNIRMHPPLPNQLGIYLTISGLLVILLCMLFLINYWAVKILNQPVQTLIQSLKYIENREHWSSIPITGNSDQKLIFEKINRLQENVRKLLDNRTRVFTAISHDLRTPLTRLKLRAEYLEEQPIFAKIMMDIHEMEMMIRETLDYFREANSEEKNQRFDMVAMLSSLTADAAELHYEVLFNTDVDKLIYLGRVSQLKRAFSNLINNAIYYGQSALIHLQQFDHQIEVTISDKGPGLSEKEMEQVFMPFYRGEQSRSRATGGTGLGLTIAKEIIQAHQGTITLTNRVQGGLQVTVSLPFTS</sequence>
<evidence type="ECO:0000256" key="3">
    <source>
        <dbReference type="ARBA" id="ARBA00012438"/>
    </source>
</evidence>
<evidence type="ECO:0000256" key="2">
    <source>
        <dbReference type="ARBA" id="ARBA00004429"/>
    </source>
</evidence>
<feature type="transmembrane region" description="Helical" evidence="13">
    <location>
        <begin position="134"/>
        <end position="158"/>
    </location>
</feature>
<organism evidence="15 16">
    <name type="scientific">Legionella oakridgensis</name>
    <dbReference type="NCBI Taxonomy" id="29423"/>
    <lineage>
        <taxon>Bacteria</taxon>
        <taxon>Pseudomonadati</taxon>
        <taxon>Pseudomonadota</taxon>
        <taxon>Gammaproteobacteria</taxon>
        <taxon>Legionellales</taxon>
        <taxon>Legionellaceae</taxon>
        <taxon>Legionella</taxon>
    </lineage>
</organism>
<keyword evidence="11" id="KW-0902">Two-component regulatory system</keyword>
<dbReference type="InterPro" id="IPR050980">
    <property type="entry name" value="2C_sensor_his_kinase"/>
</dbReference>
<evidence type="ECO:0000256" key="7">
    <source>
        <dbReference type="ARBA" id="ARBA00022679"/>
    </source>
</evidence>
<keyword evidence="12 13" id="KW-0472">Membrane</keyword>
<dbReference type="RefSeq" id="WP_025386436.1">
    <property type="nucleotide sequence ID" value="NZ_LCUA01000010.1"/>
</dbReference>
<accession>A0A0W0XJ26</accession>
<dbReference type="PANTHER" id="PTHR44936">
    <property type="entry name" value="SENSOR PROTEIN CREC"/>
    <property type="match status" value="1"/>
</dbReference>
<evidence type="ECO:0000256" key="9">
    <source>
        <dbReference type="ARBA" id="ARBA00022777"/>
    </source>
</evidence>
<dbReference type="SUPFAM" id="SSF47384">
    <property type="entry name" value="Homodimeric domain of signal transducing histidine kinase"/>
    <property type="match status" value="1"/>
</dbReference>
<evidence type="ECO:0000256" key="8">
    <source>
        <dbReference type="ARBA" id="ARBA00022692"/>
    </source>
</evidence>
<dbReference type="SMART" id="SM00387">
    <property type="entry name" value="HATPase_c"/>
    <property type="match status" value="1"/>
</dbReference>
<dbReference type="PANTHER" id="PTHR44936:SF5">
    <property type="entry name" value="SENSOR HISTIDINE KINASE ENVZ"/>
    <property type="match status" value="1"/>
</dbReference>
<dbReference type="InterPro" id="IPR036890">
    <property type="entry name" value="HATPase_C_sf"/>
</dbReference>
<dbReference type="InterPro" id="IPR004358">
    <property type="entry name" value="Sig_transdc_His_kin-like_C"/>
</dbReference>
<keyword evidence="4" id="KW-1003">Cell membrane</keyword>
<dbReference type="InterPro" id="IPR005467">
    <property type="entry name" value="His_kinase_dom"/>
</dbReference>
<dbReference type="InterPro" id="IPR003594">
    <property type="entry name" value="HATPase_dom"/>
</dbReference>
<evidence type="ECO:0000313" key="15">
    <source>
        <dbReference type="EMBL" id="KTD44540.1"/>
    </source>
</evidence>
<dbReference type="Pfam" id="PF00512">
    <property type="entry name" value="HisKA"/>
    <property type="match status" value="1"/>
</dbReference>
<proteinExistence type="predicted"/>
<feature type="transmembrane region" description="Helical" evidence="13">
    <location>
        <begin position="12"/>
        <end position="35"/>
    </location>
</feature>
<evidence type="ECO:0000256" key="1">
    <source>
        <dbReference type="ARBA" id="ARBA00000085"/>
    </source>
</evidence>
<dbReference type="Gene3D" id="3.30.565.10">
    <property type="entry name" value="Histidine kinase-like ATPase, C-terminal domain"/>
    <property type="match status" value="1"/>
</dbReference>
<keyword evidence="6" id="KW-0597">Phosphoprotein</keyword>